<proteinExistence type="predicted"/>
<keyword evidence="2" id="KW-1185">Reference proteome</keyword>
<dbReference type="RefSeq" id="WP_105714985.1">
    <property type="nucleotide sequence ID" value="NZ_PVBQ01000001.1"/>
</dbReference>
<evidence type="ECO:0000313" key="2">
    <source>
        <dbReference type="Proteomes" id="UP000239711"/>
    </source>
</evidence>
<protein>
    <submittedName>
        <fullName evidence="1">Uncharacterized protein</fullName>
    </submittedName>
</protein>
<reference evidence="1 2" key="1">
    <citation type="submission" date="2018-02" db="EMBL/GenBank/DDBJ databases">
        <title>The draft genome of Sphingobacterium sp. 5JN-11.</title>
        <authorList>
            <person name="Liu L."/>
            <person name="Li L."/>
            <person name="Liang L."/>
            <person name="Zhang X."/>
            <person name="Wang T."/>
        </authorList>
    </citation>
    <scope>NUCLEOTIDE SEQUENCE [LARGE SCALE GENOMIC DNA]</scope>
    <source>
        <strain evidence="1 2">5JN-11</strain>
    </source>
</reference>
<sequence length="245" mass="28046">MAVNENGYLRGQVGNLVSRKVGTKNIVQTKPGRKIRQTESSKSAATDFGYASAAGALIRNAFVSTHRQLCDDKMHNRLIKYVQRVMRTTARPILGYNNIEKGNISRLVGFQFNENCHLHDYLYLDPIVNLSDKKIDVHFPEFYPTEHLLLPKNCRHIVMQIEVFGFLFRRRSYFRQGVHEIEIDIPREGKTVEEQTVVFDAPSEPYDTLLVALTILYLDGNGPRSFLYNNKNLHPAAIIGGFNYQ</sequence>
<accession>A0A2S9J8M0</accession>
<dbReference type="Proteomes" id="UP000239711">
    <property type="component" value="Unassembled WGS sequence"/>
</dbReference>
<evidence type="ECO:0000313" key="1">
    <source>
        <dbReference type="EMBL" id="PRD49145.1"/>
    </source>
</evidence>
<dbReference type="OrthoDB" id="701537at2"/>
<comment type="caution">
    <text evidence="1">The sequence shown here is derived from an EMBL/GenBank/DDBJ whole genome shotgun (WGS) entry which is preliminary data.</text>
</comment>
<gene>
    <name evidence="1" type="ORF">C5745_00425</name>
</gene>
<organism evidence="1 2">
    <name type="scientific">Sphingobacterium haloxyli</name>
    <dbReference type="NCBI Taxonomy" id="2100533"/>
    <lineage>
        <taxon>Bacteria</taxon>
        <taxon>Pseudomonadati</taxon>
        <taxon>Bacteroidota</taxon>
        <taxon>Sphingobacteriia</taxon>
        <taxon>Sphingobacteriales</taxon>
        <taxon>Sphingobacteriaceae</taxon>
        <taxon>Sphingobacterium</taxon>
    </lineage>
</organism>
<name>A0A2S9J8M0_9SPHI</name>
<dbReference type="AlphaFoldDB" id="A0A2S9J8M0"/>
<dbReference type="EMBL" id="PVBQ01000001">
    <property type="protein sequence ID" value="PRD49145.1"/>
    <property type="molecule type" value="Genomic_DNA"/>
</dbReference>